<sequence length="617" mass="66517">MDRQRHTAWAPHQRPAGTPGWKTFNSSEKPHTARTPGWLASLTPGSARVSFASGNSVKHPWESLDSLHGNTSIRLRNLKRAFLRRFSSWTHNGLARPGTLRSMSSTAPPVSPTLIPSVSTVQFVLLCALWYTTSALSSNTGKVIMNEFRYPITLTFVQFAFVAGYCLLFMSPVIRFSNFRSPTKAIFHSTVPMGLFQVGGHISSSMAISRIPVSTVHTIKALSPLFTVAAYALLFGVRYSAKTYISLLPLTLGVILACSSDLSLSNAMGILCAFGSALIFVSSNIFFKKVMPSNSAVSAHKLDKLNLLFYSSSMAFVLMIPIWIYYDLPALLTLLRDPGHVAHPSHGHGHHSVARAFFANGTVHFAQNIIAFILLAQTSPVTYSIASLIKRVAVICIAIVWFAQPVHALQAAGIALTFGGLYLYNQAKGDVEQGERSMRRVAAARNLELPSNRAELLSPAPTPPPRAAGNTPVGVTSGFGRPRAVPTAAAQFASPPRAPAHPHPLQQAYPAPAPAPAHHAPPPSYSQTHQAPNLRIKVTPAPTDEKSGVQGSPYELYPSPPPSLDSPPPAENDAPWPAPPPQHPPQRQRRGSMATGHGPPRHHEPAPPRRATVTVAA</sequence>
<feature type="transmembrane region" description="Helical" evidence="6">
    <location>
        <begin position="307"/>
        <end position="326"/>
    </location>
</feature>
<feature type="transmembrane region" description="Helical" evidence="6">
    <location>
        <begin position="244"/>
        <end position="262"/>
    </location>
</feature>
<dbReference type="SUPFAM" id="SSF103481">
    <property type="entry name" value="Multidrug resistance efflux transporter EmrE"/>
    <property type="match status" value="2"/>
</dbReference>
<dbReference type="InterPro" id="IPR037185">
    <property type="entry name" value="EmrE-like"/>
</dbReference>
<feature type="compositionally biased region" description="Pro residues" evidence="5">
    <location>
        <begin position="511"/>
        <end position="524"/>
    </location>
</feature>
<feature type="transmembrane region" description="Helical" evidence="6">
    <location>
        <begin position="221"/>
        <end position="237"/>
    </location>
</feature>
<evidence type="ECO:0000256" key="3">
    <source>
        <dbReference type="ARBA" id="ARBA00022989"/>
    </source>
</evidence>
<comment type="caution">
    <text evidence="8">The sequence shown here is derived from an EMBL/GenBank/DDBJ whole genome shotgun (WGS) entry which is preliminary data.</text>
</comment>
<feature type="domain" description="Sugar phosphate transporter" evidence="7">
    <location>
        <begin position="123"/>
        <end position="425"/>
    </location>
</feature>
<dbReference type="Pfam" id="PF03151">
    <property type="entry name" value="TPT"/>
    <property type="match status" value="1"/>
</dbReference>
<evidence type="ECO:0000259" key="7">
    <source>
        <dbReference type="Pfam" id="PF03151"/>
    </source>
</evidence>
<evidence type="ECO:0000256" key="6">
    <source>
        <dbReference type="SAM" id="Phobius"/>
    </source>
</evidence>
<evidence type="ECO:0000313" key="9">
    <source>
        <dbReference type="Proteomes" id="UP000814176"/>
    </source>
</evidence>
<organism evidence="8 9">
    <name type="scientific">Rhodofomes roseus</name>
    <dbReference type="NCBI Taxonomy" id="34475"/>
    <lineage>
        <taxon>Eukaryota</taxon>
        <taxon>Fungi</taxon>
        <taxon>Dikarya</taxon>
        <taxon>Basidiomycota</taxon>
        <taxon>Agaricomycotina</taxon>
        <taxon>Agaricomycetes</taxon>
        <taxon>Polyporales</taxon>
        <taxon>Rhodofomes</taxon>
    </lineage>
</organism>
<evidence type="ECO:0000313" key="8">
    <source>
        <dbReference type="EMBL" id="KAH9840081.1"/>
    </source>
</evidence>
<keyword evidence="2 6" id="KW-0812">Transmembrane</keyword>
<dbReference type="GeneID" id="71999526"/>
<evidence type="ECO:0000256" key="4">
    <source>
        <dbReference type="ARBA" id="ARBA00023136"/>
    </source>
</evidence>
<keyword evidence="9" id="KW-1185">Reference proteome</keyword>
<protein>
    <submittedName>
        <fullName evidence="8">TPT-domain-containing protein</fullName>
    </submittedName>
</protein>
<evidence type="ECO:0000256" key="5">
    <source>
        <dbReference type="SAM" id="MobiDB-lite"/>
    </source>
</evidence>
<feature type="transmembrane region" description="Helical" evidence="6">
    <location>
        <begin position="152"/>
        <end position="174"/>
    </location>
</feature>
<feature type="compositionally biased region" description="Pro residues" evidence="5">
    <location>
        <begin position="558"/>
        <end position="584"/>
    </location>
</feature>
<feature type="transmembrane region" description="Helical" evidence="6">
    <location>
        <begin position="268"/>
        <end position="287"/>
    </location>
</feature>
<feature type="region of interest" description="Disordered" evidence="5">
    <location>
        <begin position="1"/>
        <end position="39"/>
    </location>
</feature>
<feature type="region of interest" description="Disordered" evidence="5">
    <location>
        <begin position="452"/>
        <end position="617"/>
    </location>
</feature>
<dbReference type="RefSeq" id="XP_047781731.1">
    <property type="nucleotide sequence ID" value="XM_047918794.1"/>
</dbReference>
<dbReference type="InterPro" id="IPR050186">
    <property type="entry name" value="TPT_transporter"/>
</dbReference>
<name>A0ABQ8KQ80_9APHY</name>
<dbReference type="EMBL" id="JADCUA010000005">
    <property type="protein sequence ID" value="KAH9840081.1"/>
    <property type="molecule type" value="Genomic_DNA"/>
</dbReference>
<accession>A0ABQ8KQ80</accession>
<evidence type="ECO:0000256" key="2">
    <source>
        <dbReference type="ARBA" id="ARBA00022692"/>
    </source>
</evidence>
<keyword evidence="3 6" id="KW-1133">Transmembrane helix</keyword>
<keyword evidence="4 6" id="KW-0472">Membrane</keyword>
<feature type="transmembrane region" description="Helical" evidence="6">
    <location>
        <begin position="357"/>
        <end position="376"/>
    </location>
</feature>
<dbReference type="InterPro" id="IPR004853">
    <property type="entry name" value="Sugar_P_trans_dom"/>
</dbReference>
<comment type="subcellular location">
    <subcellularLocation>
        <location evidence="1">Membrane</location>
        <topology evidence="1">Multi-pass membrane protein</topology>
    </subcellularLocation>
</comment>
<dbReference type="PANTHER" id="PTHR11132">
    <property type="entry name" value="SOLUTE CARRIER FAMILY 35"/>
    <property type="match status" value="1"/>
</dbReference>
<dbReference type="Proteomes" id="UP000814176">
    <property type="component" value="Unassembled WGS sequence"/>
</dbReference>
<reference evidence="8 9" key="1">
    <citation type="journal article" date="2021" name="Environ. Microbiol.">
        <title>Gene family expansions and transcriptome signatures uncover fungal adaptations to wood decay.</title>
        <authorList>
            <person name="Hage H."/>
            <person name="Miyauchi S."/>
            <person name="Viragh M."/>
            <person name="Drula E."/>
            <person name="Min B."/>
            <person name="Chaduli D."/>
            <person name="Navarro D."/>
            <person name="Favel A."/>
            <person name="Norest M."/>
            <person name="Lesage-Meessen L."/>
            <person name="Balint B."/>
            <person name="Merenyi Z."/>
            <person name="de Eugenio L."/>
            <person name="Morin E."/>
            <person name="Martinez A.T."/>
            <person name="Baldrian P."/>
            <person name="Stursova M."/>
            <person name="Martinez M.J."/>
            <person name="Novotny C."/>
            <person name="Magnuson J.K."/>
            <person name="Spatafora J.W."/>
            <person name="Maurice S."/>
            <person name="Pangilinan J."/>
            <person name="Andreopoulos W."/>
            <person name="LaButti K."/>
            <person name="Hundley H."/>
            <person name="Na H."/>
            <person name="Kuo A."/>
            <person name="Barry K."/>
            <person name="Lipzen A."/>
            <person name="Henrissat B."/>
            <person name="Riley R."/>
            <person name="Ahrendt S."/>
            <person name="Nagy L.G."/>
            <person name="Grigoriev I.V."/>
            <person name="Martin F."/>
            <person name="Rosso M.N."/>
        </authorList>
    </citation>
    <scope>NUCLEOTIDE SEQUENCE [LARGE SCALE GENOMIC DNA]</scope>
    <source>
        <strain evidence="8 9">CIRM-BRFM 1785</strain>
    </source>
</reference>
<proteinExistence type="predicted"/>
<evidence type="ECO:0000256" key="1">
    <source>
        <dbReference type="ARBA" id="ARBA00004141"/>
    </source>
</evidence>
<gene>
    <name evidence="8" type="ORF">C8Q71DRAFT_476333</name>
</gene>